<dbReference type="AlphaFoldDB" id="A0A225NFV7"/>
<reference evidence="1 2" key="1">
    <citation type="submission" date="2013-04" db="EMBL/GenBank/DDBJ databases">
        <title>Oceanicola sp. 22II1-22F33 Genome Sequencing.</title>
        <authorList>
            <person name="Lai Q."/>
            <person name="Li G."/>
            <person name="Shao Z."/>
        </authorList>
    </citation>
    <scope>NUCLEOTIDE SEQUENCE [LARGE SCALE GENOMIC DNA]</scope>
    <source>
        <strain evidence="1 2">22II1-22F33</strain>
    </source>
</reference>
<dbReference type="RefSeq" id="WP_088650750.1">
    <property type="nucleotide sequence ID" value="NZ_AQQR01000006.1"/>
</dbReference>
<gene>
    <name evidence="1" type="ORF">ATO3_15230</name>
</gene>
<evidence type="ECO:0008006" key="3">
    <source>
        <dbReference type="Google" id="ProtNLM"/>
    </source>
</evidence>
<evidence type="ECO:0000313" key="1">
    <source>
        <dbReference type="EMBL" id="OWU72445.1"/>
    </source>
</evidence>
<name>A0A225NFV7_9RHOB</name>
<protein>
    <recommendedName>
        <fullName evidence="3">Tat pathway signal sequence domain protein</fullName>
    </recommendedName>
</protein>
<accession>A0A225NFV7</accession>
<proteinExistence type="predicted"/>
<dbReference type="EMBL" id="AQQR01000006">
    <property type="protein sequence ID" value="OWU72445.1"/>
    <property type="molecule type" value="Genomic_DNA"/>
</dbReference>
<keyword evidence="2" id="KW-1185">Reference proteome</keyword>
<organism evidence="1 2">
    <name type="scientific">Marinibacterium profundimaris</name>
    <dbReference type="NCBI Taxonomy" id="1679460"/>
    <lineage>
        <taxon>Bacteria</taxon>
        <taxon>Pseudomonadati</taxon>
        <taxon>Pseudomonadota</taxon>
        <taxon>Alphaproteobacteria</taxon>
        <taxon>Rhodobacterales</taxon>
        <taxon>Paracoccaceae</taxon>
        <taxon>Marinibacterium</taxon>
    </lineage>
</organism>
<dbReference type="Proteomes" id="UP000215377">
    <property type="component" value="Unassembled WGS sequence"/>
</dbReference>
<sequence length="153" mass="15837">MTLTPATSFSQVIALCAAGLFPLAAQGQSAEAETVSDAEPAALSIELSAADDVGSACRMSFLVRNGTGGDISQAVYEMVLFGREGQVALMTLLDFQELPSGRPRVRQFQFDGLACADISRVLINGAETCAGADDGACIDGLELTTRTGTELIG</sequence>
<comment type="caution">
    <text evidence="1">The sequence shown here is derived from an EMBL/GenBank/DDBJ whole genome shotgun (WGS) entry which is preliminary data.</text>
</comment>
<dbReference type="OrthoDB" id="7707524at2"/>
<evidence type="ECO:0000313" key="2">
    <source>
        <dbReference type="Proteomes" id="UP000215377"/>
    </source>
</evidence>